<name>A0A655ARU5_MYCTX</name>
<dbReference type="AlphaFoldDB" id="A0A655ARU5"/>
<sequence>MVKGNDDPANRKPFHYFNKGSMATISRHSAVAQVGKLEFAGYFAWLAWLVLHLVYLVGYRNRIAALFAWGISFMGRARGQMAITSQMIYARLVMTLMEQQAQGALAAAEQAEHAEQEAAG</sequence>
<evidence type="ECO:0000256" key="1">
    <source>
        <dbReference type="SAM" id="Phobius"/>
    </source>
</evidence>
<accession>A0A655ARU5</accession>
<evidence type="ECO:0000313" key="2">
    <source>
        <dbReference type="EMBL" id="CKT70608.1"/>
    </source>
</evidence>
<organism evidence="2 3">
    <name type="scientific">Mycobacterium tuberculosis</name>
    <dbReference type="NCBI Taxonomy" id="1773"/>
    <lineage>
        <taxon>Bacteria</taxon>
        <taxon>Bacillati</taxon>
        <taxon>Actinomycetota</taxon>
        <taxon>Actinomycetes</taxon>
        <taxon>Mycobacteriales</taxon>
        <taxon>Mycobacteriaceae</taxon>
        <taxon>Mycobacterium</taxon>
        <taxon>Mycobacterium tuberculosis complex</taxon>
    </lineage>
</organism>
<dbReference type="EC" id="1.6.99.3" evidence="2"/>
<keyword evidence="1" id="KW-0812">Transmembrane</keyword>
<keyword evidence="1" id="KW-1133">Transmembrane helix</keyword>
<dbReference type="EMBL" id="CNGE01001092">
    <property type="protein sequence ID" value="CKT70608.1"/>
    <property type="molecule type" value="Genomic_DNA"/>
</dbReference>
<dbReference type="GO" id="GO:0016491">
    <property type="term" value="F:oxidoreductase activity"/>
    <property type="evidence" value="ECO:0007669"/>
    <property type="project" value="UniProtKB-KW"/>
</dbReference>
<gene>
    <name evidence="2" type="primary">ndhA</name>
    <name evidence="2" type="ORF">ERS027646_04028</name>
</gene>
<protein>
    <submittedName>
        <fullName evidence="2">NADH dehydrogenase</fullName>
        <ecNumber evidence="2">1.6.99.3</ecNumber>
    </submittedName>
</protein>
<feature type="transmembrane region" description="Helical" evidence="1">
    <location>
        <begin position="39"/>
        <end position="57"/>
    </location>
</feature>
<evidence type="ECO:0000313" key="3">
    <source>
        <dbReference type="Proteomes" id="UP000048948"/>
    </source>
</evidence>
<keyword evidence="2" id="KW-0560">Oxidoreductase</keyword>
<reference evidence="2 3" key="1">
    <citation type="submission" date="2015-03" db="EMBL/GenBank/DDBJ databases">
        <authorList>
            <consortium name="Pathogen Informatics"/>
        </authorList>
    </citation>
    <scope>NUCLEOTIDE SEQUENCE [LARGE SCALE GENOMIC DNA]</scope>
    <source>
        <strain evidence="2 3">Bir 172</strain>
    </source>
</reference>
<dbReference type="Gene3D" id="3.50.50.100">
    <property type="match status" value="1"/>
</dbReference>
<dbReference type="Proteomes" id="UP000048948">
    <property type="component" value="Unassembled WGS sequence"/>
</dbReference>
<proteinExistence type="predicted"/>
<keyword evidence="1" id="KW-0472">Membrane</keyword>